<dbReference type="InterPro" id="IPR052393">
    <property type="entry name" value="Cadmium-induced_rsp"/>
</dbReference>
<sequence length="163" mass="17361">MNRFHVHLNVADLEAGIRFYSALFAAEPAVRKPDYAKWMLEDPRVNFAISNTGRAPGIDHLGIQVDAAAALAEFGRRLDAAGTTVVPEEAAICCYAHSDKLWIEDPQGTRWETFHTTGDATTYYAGEAACATDGAACTPHVAAMTPKPATPTASCCAPKSGCC</sequence>
<dbReference type="AlphaFoldDB" id="A0A091BBK8"/>
<dbReference type="Gene3D" id="3.10.180.10">
    <property type="entry name" value="2,3-Dihydroxybiphenyl 1,2-Dioxygenase, domain 1"/>
    <property type="match status" value="1"/>
</dbReference>
<dbReference type="EMBL" id="AWXU01000056">
    <property type="protein sequence ID" value="KFN48224.1"/>
    <property type="molecule type" value="Genomic_DNA"/>
</dbReference>
<dbReference type="NCBIfam" id="NF041414">
    <property type="entry name" value="ArsI_CadI_VOC"/>
    <property type="match status" value="1"/>
</dbReference>
<comment type="caution">
    <text evidence="2">The sequence shown here is derived from an EMBL/GenBank/DDBJ whole genome shotgun (WGS) entry which is preliminary data.</text>
</comment>
<dbReference type="RefSeq" id="WP_026815953.1">
    <property type="nucleotide sequence ID" value="NZ_AUFF01000001.1"/>
</dbReference>
<dbReference type="Pfam" id="PF00903">
    <property type="entry name" value="Glyoxalase"/>
    <property type="match status" value="1"/>
</dbReference>
<dbReference type="Proteomes" id="UP000029391">
    <property type="component" value="Unassembled WGS sequence"/>
</dbReference>
<protein>
    <recommendedName>
        <fullName evidence="1">VOC domain-containing protein</fullName>
    </recommendedName>
</protein>
<dbReference type="eggNOG" id="COG0346">
    <property type="taxonomic scope" value="Bacteria"/>
</dbReference>
<gene>
    <name evidence="2" type="ORF">P873_01320</name>
</gene>
<dbReference type="PANTHER" id="PTHR41294">
    <property type="entry name" value="CADMIUM-INDUCED PROTEIN CADI"/>
    <property type="match status" value="1"/>
</dbReference>
<keyword evidence="3" id="KW-1185">Reference proteome</keyword>
<dbReference type="InterPro" id="IPR037523">
    <property type="entry name" value="VOC_core"/>
</dbReference>
<dbReference type="InterPro" id="IPR049789">
    <property type="entry name" value="ArsI/CadI-like"/>
</dbReference>
<dbReference type="OrthoDB" id="9789608at2"/>
<dbReference type="InterPro" id="IPR004360">
    <property type="entry name" value="Glyas_Fos-R_dOase_dom"/>
</dbReference>
<feature type="domain" description="VOC" evidence="1">
    <location>
        <begin position="2"/>
        <end position="116"/>
    </location>
</feature>
<evidence type="ECO:0000259" key="1">
    <source>
        <dbReference type="PROSITE" id="PS51819"/>
    </source>
</evidence>
<name>A0A091BBK8_9GAMM</name>
<dbReference type="GO" id="GO:0046686">
    <property type="term" value="P:response to cadmium ion"/>
    <property type="evidence" value="ECO:0007669"/>
    <property type="project" value="TreeGrafter"/>
</dbReference>
<dbReference type="STRING" id="1121013.GCA_000426365_00424"/>
<dbReference type="PROSITE" id="PS51819">
    <property type="entry name" value="VOC"/>
    <property type="match status" value="1"/>
</dbReference>
<dbReference type="PANTHER" id="PTHR41294:SF1">
    <property type="entry name" value="CADMIUM-INDUCED PROTEIN CADI"/>
    <property type="match status" value="1"/>
</dbReference>
<evidence type="ECO:0000313" key="3">
    <source>
        <dbReference type="Proteomes" id="UP000029391"/>
    </source>
</evidence>
<evidence type="ECO:0000313" key="2">
    <source>
        <dbReference type="EMBL" id="KFN48224.1"/>
    </source>
</evidence>
<reference evidence="2 3" key="1">
    <citation type="submission" date="2013-09" db="EMBL/GenBank/DDBJ databases">
        <title>Genome sequencing of Arenimonas composti.</title>
        <authorList>
            <person name="Chen F."/>
            <person name="Wang G."/>
        </authorList>
    </citation>
    <scope>NUCLEOTIDE SEQUENCE [LARGE SCALE GENOMIC DNA]</scope>
    <source>
        <strain evidence="2 3">TR7-09</strain>
    </source>
</reference>
<dbReference type="SUPFAM" id="SSF54593">
    <property type="entry name" value="Glyoxalase/Bleomycin resistance protein/Dihydroxybiphenyl dioxygenase"/>
    <property type="match status" value="1"/>
</dbReference>
<dbReference type="InterPro" id="IPR029068">
    <property type="entry name" value="Glyas_Bleomycin-R_OHBP_Dase"/>
</dbReference>
<accession>A0A091BBK8</accession>
<proteinExistence type="predicted"/>
<organism evidence="2 3">
    <name type="scientific">Arenimonas composti TR7-09 = DSM 18010</name>
    <dbReference type="NCBI Taxonomy" id="1121013"/>
    <lineage>
        <taxon>Bacteria</taxon>
        <taxon>Pseudomonadati</taxon>
        <taxon>Pseudomonadota</taxon>
        <taxon>Gammaproteobacteria</taxon>
        <taxon>Lysobacterales</taxon>
        <taxon>Lysobacteraceae</taxon>
        <taxon>Arenimonas</taxon>
    </lineage>
</organism>